<keyword evidence="3" id="KW-1185">Reference proteome</keyword>
<dbReference type="AlphaFoldDB" id="A0AAQ3Q3J5"/>
<accession>A0AAQ3Q3J5</accession>
<feature type="compositionally biased region" description="Low complexity" evidence="1">
    <location>
        <begin position="25"/>
        <end position="59"/>
    </location>
</feature>
<dbReference type="Proteomes" id="UP001327560">
    <property type="component" value="Chromosome 2"/>
</dbReference>
<gene>
    <name evidence="2" type="ORF">Cni_G05833</name>
</gene>
<dbReference type="EMBL" id="CP136891">
    <property type="protein sequence ID" value="WOK97125.1"/>
    <property type="molecule type" value="Genomic_DNA"/>
</dbReference>
<feature type="region of interest" description="Disordered" evidence="1">
    <location>
        <begin position="1"/>
        <end position="65"/>
    </location>
</feature>
<organism evidence="2 3">
    <name type="scientific">Canna indica</name>
    <name type="common">Indian-shot</name>
    <dbReference type="NCBI Taxonomy" id="4628"/>
    <lineage>
        <taxon>Eukaryota</taxon>
        <taxon>Viridiplantae</taxon>
        <taxon>Streptophyta</taxon>
        <taxon>Embryophyta</taxon>
        <taxon>Tracheophyta</taxon>
        <taxon>Spermatophyta</taxon>
        <taxon>Magnoliopsida</taxon>
        <taxon>Liliopsida</taxon>
        <taxon>Zingiberales</taxon>
        <taxon>Cannaceae</taxon>
        <taxon>Canna</taxon>
    </lineage>
</organism>
<sequence>MCGEEQRGGRGAAVDTGLSVRPRRAAPASSPKTSNPTPPTLSMTTTSVTTSPPLLATSLAPPPSPPLTLAMEAASSHQGWWKGSSEKTTTTSSCSSASLLALFTTSYASVGVTTAPIHRFRRRHLRPGLPLPSPTHHCIASRHRPQPIDDQYIAYLRIQRWNPATGAMQGSNCVDVAARPVQRQLQRCVLRVVLRHTLELCARRPGGAHVKVYEVPTATRRSQQKSCSCISTTHPCGITVQSSFLRKIWTTPVAPLVNFI</sequence>
<evidence type="ECO:0000313" key="2">
    <source>
        <dbReference type="EMBL" id="WOK97125.1"/>
    </source>
</evidence>
<evidence type="ECO:0000256" key="1">
    <source>
        <dbReference type="SAM" id="MobiDB-lite"/>
    </source>
</evidence>
<protein>
    <submittedName>
        <fullName evidence="2">Uncharacterized protein</fullName>
    </submittedName>
</protein>
<reference evidence="2 3" key="1">
    <citation type="submission" date="2023-10" db="EMBL/GenBank/DDBJ databases">
        <title>Chromosome-scale genome assembly provides insights into flower coloration mechanisms of Canna indica.</title>
        <authorList>
            <person name="Li C."/>
        </authorList>
    </citation>
    <scope>NUCLEOTIDE SEQUENCE [LARGE SCALE GENOMIC DNA]</scope>
    <source>
        <tissue evidence="2">Flower</tissue>
    </source>
</reference>
<name>A0AAQ3Q3J5_9LILI</name>
<proteinExistence type="predicted"/>
<evidence type="ECO:0000313" key="3">
    <source>
        <dbReference type="Proteomes" id="UP001327560"/>
    </source>
</evidence>